<keyword evidence="3" id="KW-1185">Reference proteome</keyword>
<organism evidence="2 3">
    <name type="scientific">Actinorugispora endophytica</name>
    <dbReference type="NCBI Taxonomy" id="1605990"/>
    <lineage>
        <taxon>Bacteria</taxon>
        <taxon>Bacillati</taxon>
        <taxon>Actinomycetota</taxon>
        <taxon>Actinomycetes</taxon>
        <taxon>Streptosporangiales</taxon>
        <taxon>Nocardiopsidaceae</taxon>
        <taxon>Actinorugispora</taxon>
    </lineage>
</organism>
<dbReference type="OrthoDB" id="9758243at2"/>
<name>A0A4R6UJC0_9ACTN</name>
<comment type="caution">
    <text evidence="2">The sequence shown here is derived from an EMBL/GenBank/DDBJ whole genome shotgun (WGS) entry which is preliminary data.</text>
</comment>
<protein>
    <recommendedName>
        <fullName evidence="1">DUF5753 domain-containing protein</fullName>
    </recommendedName>
</protein>
<evidence type="ECO:0000313" key="3">
    <source>
        <dbReference type="Proteomes" id="UP000295281"/>
    </source>
</evidence>
<dbReference type="AlphaFoldDB" id="A0A4R6UJC0"/>
<dbReference type="InterPro" id="IPR043917">
    <property type="entry name" value="DUF5753"/>
</dbReference>
<sequence length="63" mass="7368">MLLHLDDITVAYTEGTASNLFQDRPEDLENYRKILDRLRADALNPKQSRELIRAAARDMRTEH</sequence>
<evidence type="ECO:0000313" key="2">
    <source>
        <dbReference type="EMBL" id="TDQ45519.1"/>
    </source>
</evidence>
<evidence type="ECO:0000259" key="1">
    <source>
        <dbReference type="Pfam" id="PF19054"/>
    </source>
</evidence>
<accession>A0A4R6UJC0</accession>
<proteinExistence type="predicted"/>
<gene>
    <name evidence="2" type="ORF">EV190_13136</name>
</gene>
<feature type="domain" description="DUF5753" evidence="1">
    <location>
        <begin position="4"/>
        <end position="53"/>
    </location>
</feature>
<reference evidence="2 3" key="1">
    <citation type="submission" date="2019-03" db="EMBL/GenBank/DDBJ databases">
        <title>Genomic Encyclopedia of Type Strains, Phase IV (KMG-IV): sequencing the most valuable type-strain genomes for metagenomic binning, comparative biology and taxonomic classification.</title>
        <authorList>
            <person name="Goeker M."/>
        </authorList>
    </citation>
    <scope>NUCLEOTIDE SEQUENCE [LARGE SCALE GENOMIC DNA]</scope>
    <source>
        <strain evidence="2 3">DSM 46770</strain>
    </source>
</reference>
<dbReference type="Proteomes" id="UP000295281">
    <property type="component" value="Unassembled WGS sequence"/>
</dbReference>
<dbReference type="Pfam" id="PF19054">
    <property type="entry name" value="DUF5753"/>
    <property type="match status" value="1"/>
</dbReference>
<dbReference type="EMBL" id="SNYN01000031">
    <property type="protein sequence ID" value="TDQ45519.1"/>
    <property type="molecule type" value="Genomic_DNA"/>
</dbReference>